<comment type="caution">
    <text evidence="3">The sequence shown here is derived from an EMBL/GenBank/DDBJ whole genome shotgun (WGS) entry which is preliminary data.</text>
</comment>
<dbReference type="PROSITE" id="PS51257">
    <property type="entry name" value="PROKAR_LIPOPROTEIN"/>
    <property type="match status" value="1"/>
</dbReference>
<dbReference type="NCBIfam" id="NF042935">
    <property type="entry name" value="SCO6880_fam"/>
    <property type="match status" value="1"/>
</dbReference>
<feature type="compositionally biased region" description="Basic and acidic residues" evidence="1">
    <location>
        <begin position="385"/>
        <end position="411"/>
    </location>
</feature>
<gene>
    <name evidence="3" type="ORF">IRY30_09895</name>
</gene>
<name>A0ABR9ZMT1_9CORY</name>
<dbReference type="RefSeq" id="WP_194557289.1">
    <property type="nucleotide sequence ID" value="NZ_JADKMY010000004.1"/>
</dbReference>
<protein>
    <recommendedName>
        <fullName evidence="5">Integral membrane protein</fullName>
    </recommendedName>
</protein>
<proteinExistence type="predicted"/>
<dbReference type="Proteomes" id="UP000635902">
    <property type="component" value="Unassembled WGS sequence"/>
</dbReference>
<accession>A0ABR9ZMT1</accession>
<keyword evidence="2" id="KW-1133">Transmembrane helix</keyword>
<keyword evidence="4" id="KW-1185">Reference proteome</keyword>
<evidence type="ECO:0000256" key="1">
    <source>
        <dbReference type="SAM" id="MobiDB-lite"/>
    </source>
</evidence>
<organism evidence="3 4">
    <name type="scientific">Corynebacterium suicordis DSM 45110</name>
    <dbReference type="NCBI Taxonomy" id="1121369"/>
    <lineage>
        <taxon>Bacteria</taxon>
        <taxon>Bacillati</taxon>
        <taxon>Actinomycetota</taxon>
        <taxon>Actinomycetes</taxon>
        <taxon>Mycobacteriales</taxon>
        <taxon>Corynebacteriaceae</taxon>
        <taxon>Corynebacterium</taxon>
    </lineage>
</organism>
<sequence length="507" mass="55439">MAEKKHLRMYGGWTTPRSEGLFGLTTPVTIACFVLVIVVLILGFTAGWLVAGPIALAGIIGGVFLVLKPQGRPVSEWIGLRMEFNRAKKKGLSKYLSGPFSRVPGGRYALPGVLGRLEVTEHRTSGNQPFAMLHDPQRSEYTVVFGIWPQGDQLVDSDVMDSWVDQWGAFLSNLGAEGDVVAATAVVETFPSTGMKVRQEVRSITKSDAPVFTQQVMVEAAEMHSAQRIDLEARLSITFKATTTEKRRDKTIQAKDLGIRMPLLQSQIEAAGQNTRPLGVDDLVTVAKRAYSSSLHPEIEALSATGRGHEIEWADAGPSQAEQTPNYYKHDGSVSSTWEMVVPPRGYVPHRVLRGLLMKDGDISTKRVAVCYRPHTAAEAAKIVDSDATNKRERTKQERQRRGFAKARSEQDEASAEQARQAEALGHGLTRFGLLVTVTEPAQDLDGSGNMTVDKMPNAEAVLKSLSQRSRIQLRRRYCSQQISFAAALGLGINIPEHLSAAALVQG</sequence>
<reference evidence="3 4" key="1">
    <citation type="submission" date="2020-10" db="EMBL/GenBank/DDBJ databases">
        <title>Novel species in genus Corynebacterium.</title>
        <authorList>
            <person name="Zhang G."/>
        </authorList>
    </citation>
    <scope>NUCLEOTIDE SEQUENCE [LARGE SCALE GENOMIC DNA]</scope>
    <source>
        <strain evidence="3 4">DSM 45110</strain>
    </source>
</reference>
<dbReference type="EMBL" id="JADKMY010000004">
    <property type="protein sequence ID" value="MBF4554381.1"/>
    <property type="molecule type" value="Genomic_DNA"/>
</dbReference>
<feature type="transmembrane region" description="Helical" evidence="2">
    <location>
        <begin position="48"/>
        <end position="67"/>
    </location>
</feature>
<feature type="region of interest" description="Disordered" evidence="1">
    <location>
        <begin position="385"/>
        <end position="414"/>
    </location>
</feature>
<evidence type="ECO:0008006" key="5">
    <source>
        <dbReference type="Google" id="ProtNLM"/>
    </source>
</evidence>
<keyword evidence="2" id="KW-0472">Membrane</keyword>
<keyword evidence="2" id="KW-0812">Transmembrane</keyword>
<evidence type="ECO:0000256" key="2">
    <source>
        <dbReference type="SAM" id="Phobius"/>
    </source>
</evidence>
<dbReference type="InterPro" id="IPR049978">
    <property type="entry name" value="SCO6880-like"/>
</dbReference>
<evidence type="ECO:0000313" key="4">
    <source>
        <dbReference type="Proteomes" id="UP000635902"/>
    </source>
</evidence>
<evidence type="ECO:0000313" key="3">
    <source>
        <dbReference type="EMBL" id="MBF4554381.1"/>
    </source>
</evidence>
<feature type="transmembrane region" description="Helical" evidence="2">
    <location>
        <begin position="21"/>
        <end position="42"/>
    </location>
</feature>